<name>A0A4U8Z1E2_METTU</name>
<evidence type="ECO:0000313" key="4">
    <source>
        <dbReference type="Proteomes" id="UP000294360"/>
    </source>
</evidence>
<evidence type="ECO:0000259" key="2">
    <source>
        <dbReference type="Pfam" id="PF12697"/>
    </source>
</evidence>
<gene>
    <name evidence="3" type="ORF">MTUNDRAET4_2222</name>
</gene>
<dbReference type="KEGG" id="mtun:MTUNDRAET4_2222"/>
<dbReference type="PRINTS" id="PR00111">
    <property type="entry name" value="ABHYDROLASE"/>
</dbReference>
<dbReference type="OrthoDB" id="9798888at2"/>
<organism evidence="3 4">
    <name type="scientific">Methylocella tundrae</name>
    <dbReference type="NCBI Taxonomy" id="227605"/>
    <lineage>
        <taxon>Bacteria</taxon>
        <taxon>Pseudomonadati</taxon>
        <taxon>Pseudomonadota</taxon>
        <taxon>Alphaproteobacteria</taxon>
        <taxon>Hyphomicrobiales</taxon>
        <taxon>Beijerinckiaceae</taxon>
        <taxon>Methylocella</taxon>
    </lineage>
</organism>
<dbReference type="InterPro" id="IPR050266">
    <property type="entry name" value="AB_hydrolase_sf"/>
</dbReference>
<dbReference type="PANTHER" id="PTHR43798">
    <property type="entry name" value="MONOACYLGLYCEROL LIPASE"/>
    <property type="match status" value="1"/>
</dbReference>
<feature type="domain" description="AB hydrolase-1" evidence="2">
    <location>
        <begin position="22"/>
        <end position="249"/>
    </location>
</feature>
<protein>
    <submittedName>
        <fullName evidence="3">Hydrolase</fullName>
    </submittedName>
</protein>
<dbReference type="GO" id="GO:0016020">
    <property type="term" value="C:membrane"/>
    <property type="evidence" value="ECO:0007669"/>
    <property type="project" value="TreeGrafter"/>
</dbReference>
<dbReference type="PANTHER" id="PTHR43798:SF31">
    <property type="entry name" value="AB HYDROLASE SUPERFAMILY PROTEIN YCLE"/>
    <property type="match status" value="1"/>
</dbReference>
<keyword evidence="1 3" id="KW-0378">Hydrolase</keyword>
<reference evidence="3 4" key="1">
    <citation type="submission" date="2019-03" db="EMBL/GenBank/DDBJ databases">
        <authorList>
            <person name="Kox A.R. M."/>
        </authorList>
    </citation>
    <scope>NUCLEOTIDE SEQUENCE [LARGE SCALE GENOMIC DNA]</scope>
    <source>
        <strain evidence="3">MTUNDRAET4 annotated genome</strain>
    </source>
</reference>
<dbReference type="GO" id="GO:0016787">
    <property type="term" value="F:hydrolase activity"/>
    <property type="evidence" value="ECO:0007669"/>
    <property type="project" value="UniProtKB-KW"/>
</dbReference>
<dbReference type="InterPro" id="IPR000073">
    <property type="entry name" value="AB_hydrolase_1"/>
</dbReference>
<dbReference type="AlphaFoldDB" id="A0A4U8Z1E2"/>
<dbReference type="Proteomes" id="UP000294360">
    <property type="component" value="Chromosome"/>
</dbReference>
<sequence>MQIASNGIRIYVDERGSEGLPLVFLHYWGGSSRTWDHVTAILSESHRTFSIDHRGWGQSEAPLSGYALTDLAADAEGVIEALNLRDYVLVGHSMGGKVAQLMASRRPQGLAGLVLVAPSPPQPMRMPTEAREMMAQAYSSREAVEATIDKVLTAKPLPAADREQVIEDSLRGAPQAKAAWPSATSLEDISDKVTTITAPTLVVAGELDRVDSVDLLKAELLTRVPHAVLHVLPGTGHLSMLETPRTLARIIANFANSLSTATPASVEP</sequence>
<proteinExistence type="predicted"/>
<dbReference type="EMBL" id="LR536450">
    <property type="protein sequence ID" value="VFU09115.1"/>
    <property type="molecule type" value="Genomic_DNA"/>
</dbReference>
<dbReference type="Pfam" id="PF12697">
    <property type="entry name" value="Abhydrolase_6"/>
    <property type="match status" value="1"/>
</dbReference>
<evidence type="ECO:0000256" key="1">
    <source>
        <dbReference type="ARBA" id="ARBA00022801"/>
    </source>
</evidence>
<accession>A0A4U8Z1E2</accession>
<evidence type="ECO:0000313" key="3">
    <source>
        <dbReference type="EMBL" id="VFU09115.1"/>
    </source>
</evidence>
<dbReference type="InterPro" id="IPR029058">
    <property type="entry name" value="AB_hydrolase_fold"/>
</dbReference>
<dbReference type="RefSeq" id="WP_134489332.1">
    <property type="nucleotide sequence ID" value="NZ_CP139089.1"/>
</dbReference>
<dbReference type="SUPFAM" id="SSF53474">
    <property type="entry name" value="alpha/beta-Hydrolases"/>
    <property type="match status" value="1"/>
</dbReference>
<dbReference type="Gene3D" id="3.40.50.1820">
    <property type="entry name" value="alpha/beta hydrolase"/>
    <property type="match status" value="1"/>
</dbReference>